<dbReference type="EMBL" id="JBGNUJ010000004">
    <property type="protein sequence ID" value="KAL3959890.1"/>
    <property type="molecule type" value="Genomic_DNA"/>
</dbReference>
<protein>
    <submittedName>
        <fullName evidence="1">Uncharacterized protein</fullName>
    </submittedName>
</protein>
<gene>
    <name evidence="1" type="ORF">ACCO45_005007</name>
</gene>
<evidence type="ECO:0000313" key="2">
    <source>
        <dbReference type="Proteomes" id="UP001638806"/>
    </source>
</evidence>
<proteinExistence type="predicted"/>
<evidence type="ECO:0000313" key="1">
    <source>
        <dbReference type="EMBL" id="KAL3959890.1"/>
    </source>
</evidence>
<reference evidence="1" key="1">
    <citation type="submission" date="2024-12" db="EMBL/GenBank/DDBJ databases">
        <title>Comparative genomics and development of molecular markers within Purpureocillium lilacinum and among Purpureocillium species.</title>
        <authorList>
            <person name="Yeh Z.-Y."/>
            <person name="Ni N.-T."/>
            <person name="Lo P.-H."/>
            <person name="Mushyakhwo K."/>
            <person name="Lin C.-F."/>
            <person name="Nai Y.-S."/>
        </authorList>
    </citation>
    <scope>NUCLEOTIDE SEQUENCE</scope>
    <source>
        <strain evidence="1">NCHU-NPUST-175</strain>
    </source>
</reference>
<name>A0ACC4DU75_PURLI</name>
<sequence length="468" mass="52071">MEDDGLPDYKLFAAMFEKRGVSSKTIRKGEKDFESHGTRAQDGALEASRRAMEEVLGYTRTHRSDAWIRAWYFPDWWTVDATVSTPSPPPARNEVAGREQSQTQPDAWLLDRVVVMEHEKGSWMKDIGRTVPGSKDQPGVGRLWLLPEEALYLVERGTVDLWWPEMSLPELLPAGEMPSPGYGHDNYDVGLPLSVEAAYSLLIGYEGDRGKTTLAKYQVYTHLKRAGFHILRAPPDGASTAEDAKEVQDSPPRQSLWQWLFSFVPSFERRPKRDPMGPLVSPGLYRSYGPIYQRLALLPRHKPTPRRPASDHSEPKEPFRVHYHVWKPGGAPFSKKNPPPPDFRIAVADTAESGVPTLEEIDALLGSTPWSPPPEAMRTPGRLYQRLKHGYRNVLVAVVDCGLVNFMRFGEAAFGEERLFERFDGAGGRGGKKSGRGGGGGRGRGRGRGRGGGEAAVVAADETPCRCW</sequence>
<organism evidence="1 2">
    <name type="scientific">Purpureocillium lilacinum</name>
    <name type="common">Paecilomyces lilacinus</name>
    <dbReference type="NCBI Taxonomy" id="33203"/>
    <lineage>
        <taxon>Eukaryota</taxon>
        <taxon>Fungi</taxon>
        <taxon>Dikarya</taxon>
        <taxon>Ascomycota</taxon>
        <taxon>Pezizomycotina</taxon>
        <taxon>Sordariomycetes</taxon>
        <taxon>Hypocreomycetidae</taxon>
        <taxon>Hypocreales</taxon>
        <taxon>Ophiocordycipitaceae</taxon>
        <taxon>Purpureocillium</taxon>
    </lineage>
</organism>
<accession>A0ACC4DU75</accession>
<dbReference type="Proteomes" id="UP001638806">
    <property type="component" value="Unassembled WGS sequence"/>
</dbReference>
<keyword evidence="2" id="KW-1185">Reference proteome</keyword>
<comment type="caution">
    <text evidence="1">The sequence shown here is derived from an EMBL/GenBank/DDBJ whole genome shotgun (WGS) entry which is preliminary data.</text>
</comment>